<accession>A0A0G1CPF8</accession>
<protein>
    <submittedName>
        <fullName evidence="1">Uncharacterized protein</fullName>
    </submittedName>
</protein>
<comment type="caution">
    <text evidence="1">The sequence shown here is derived from an EMBL/GenBank/DDBJ whole genome shotgun (WGS) entry which is preliminary data.</text>
</comment>
<gene>
    <name evidence="1" type="ORF">UV61_C0002G0078</name>
</gene>
<organism evidence="1 2">
    <name type="scientific">Candidatus Gottesmanbacteria bacterium GW2011_GWB1_43_11</name>
    <dbReference type="NCBI Taxonomy" id="1618446"/>
    <lineage>
        <taxon>Bacteria</taxon>
        <taxon>Candidatus Gottesmaniibacteriota</taxon>
    </lineage>
</organism>
<dbReference type="STRING" id="1618446.UV61_C0002G0078"/>
<name>A0A0G1CPF8_9BACT</name>
<dbReference type="Proteomes" id="UP000034050">
    <property type="component" value="Unassembled WGS sequence"/>
</dbReference>
<dbReference type="EMBL" id="LCFD01000002">
    <property type="protein sequence ID" value="KKS87357.1"/>
    <property type="molecule type" value="Genomic_DNA"/>
</dbReference>
<proteinExistence type="predicted"/>
<dbReference type="AlphaFoldDB" id="A0A0G1CPF8"/>
<reference evidence="1 2" key="1">
    <citation type="journal article" date="2015" name="Nature">
        <title>rRNA introns, odd ribosomes, and small enigmatic genomes across a large radiation of phyla.</title>
        <authorList>
            <person name="Brown C.T."/>
            <person name="Hug L.A."/>
            <person name="Thomas B.C."/>
            <person name="Sharon I."/>
            <person name="Castelle C.J."/>
            <person name="Singh A."/>
            <person name="Wilkins M.J."/>
            <person name="Williams K.H."/>
            <person name="Banfield J.F."/>
        </authorList>
    </citation>
    <scope>NUCLEOTIDE SEQUENCE [LARGE SCALE GENOMIC DNA]</scope>
</reference>
<evidence type="ECO:0000313" key="2">
    <source>
        <dbReference type="Proteomes" id="UP000034050"/>
    </source>
</evidence>
<evidence type="ECO:0000313" key="1">
    <source>
        <dbReference type="EMBL" id="KKS87357.1"/>
    </source>
</evidence>
<sequence>MLEKIGEKVSVNLVYNHSTGVVIPKQLRWKNQIYQIQKIGLHYTLYQGNTLIHMFSVCDQNHYFLLSLDTKTLHWTLEQVADGVTN</sequence>